<gene>
    <name evidence="2" type="ORF">EJ03DRAFT_147875</name>
</gene>
<accession>A0A6G1L409</accession>
<feature type="signal peptide" evidence="1">
    <location>
        <begin position="1"/>
        <end position="22"/>
    </location>
</feature>
<keyword evidence="3" id="KW-1185">Reference proteome</keyword>
<dbReference type="EMBL" id="ML995856">
    <property type="protein sequence ID" value="KAF2767430.1"/>
    <property type="molecule type" value="Genomic_DNA"/>
</dbReference>
<dbReference type="AlphaFoldDB" id="A0A6G1L409"/>
<evidence type="ECO:0000313" key="2">
    <source>
        <dbReference type="EMBL" id="KAF2767430.1"/>
    </source>
</evidence>
<evidence type="ECO:0000256" key="1">
    <source>
        <dbReference type="SAM" id="SignalP"/>
    </source>
</evidence>
<sequence length="56" mass="5822">MKLHLLTLLITALSVAVAPVAARPECCPAQAGGLKKAFCKSCSFGQTLDCSQRACV</sequence>
<evidence type="ECO:0000313" key="3">
    <source>
        <dbReference type="Proteomes" id="UP000799436"/>
    </source>
</evidence>
<organism evidence="2 3">
    <name type="scientific">Teratosphaeria nubilosa</name>
    <dbReference type="NCBI Taxonomy" id="161662"/>
    <lineage>
        <taxon>Eukaryota</taxon>
        <taxon>Fungi</taxon>
        <taxon>Dikarya</taxon>
        <taxon>Ascomycota</taxon>
        <taxon>Pezizomycotina</taxon>
        <taxon>Dothideomycetes</taxon>
        <taxon>Dothideomycetidae</taxon>
        <taxon>Mycosphaerellales</taxon>
        <taxon>Teratosphaeriaceae</taxon>
        <taxon>Teratosphaeria</taxon>
    </lineage>
</organism>
<dbReference type="Proteomes" id="UP000799436">
    <property type="component" value="Unassembled WGS sequence"/>
</dbReference>
<keyword evidence="1" id="KW-0732">Signal</keyword>
<proteinExistence type="predicted"/>
<feature type="chain" id="PRO_5026069476" evidence="1">
    <location>
        <begin position="23"/>
        <end position="56"/>
    </location>
</feature>
<protein>
    <submittedName>
        <fullName evidence="2">Uncharacterized protein</fullName>
    </submittedName>
</protein>
<reference evidence="2" key="1">
    <citation type="journal article" date="2020" name="Stud. Mycol.">
        <title>101 Dothideomycetes genomes: a test case for predicting lifestyles and emergence of pathogens.</title>
        <authorList>
            <person name="Haridas S."/>
            <person name="Albert R."/>
            <person name="Binder M."/>
            <person name="Bloem J."/>
            <person name="Labutti K."/>
            <person name="Salamov A."/>
            <person name="Andreopoulos B."/>
            <person name="Baker S."/>
            <person name="Barry K."/>
            <person name="Bills G."/>
            <person name="Bluhm B."/>
            <person name="Cannon C."/>
            <person name="Castanera R."/>
            <person name="Culley D."/>
            <person name="Daum C."/>
            <person name="Ezra D."/>
            <person name="Gonzalez J."/>
            <person name="Henrissat B."/>
            <person name="Kuo A."/>
            <person name="Liang C."/>
            <person name="Lipzen A."/>
            <person name="Lutzoni F."/>
            <person name="Magnuson J."/>
            <person name="Mondo S."/>
            <person name="Nolan M."/>
            <person name="Ohm R."/>
            <person name="Pangilinan J."/>
            <person name="Park H.-J."/>
            <person name="Ramirez L."/>
            <person name="Alfaro M."/>
            <person name="Sun H."/>
            <person name="Tritt A."/>
            <person name="Yoshinaga Y."/>
            <person name="Zwiers L.-H."/>
            <person name="Turgeon B."/>
            <person name="Goodwin S."/>
            <person name="Spatafora J."/>
            <person name="Crous P."/>
            <person name="Grigoriev I."/>
        </authorList>
    </citation>
    <scope>NUCLEOTIDE SEQUENCE</scope>
    <source>
        <strain evidence="2">CBS 116005</strain>
    </source>
</reference>
<name>A0A6G1L409_9PEZI</name>